<dbReference type="EMBL" id="BART01016292">
    <property type="protein sequence ID" value="GAG79865.1"/>
    <property type="molecule type" value="Genomic_DNA"/>
</dbReference>
<comment type="caution">
    <text evidence="2">The sequence shown here is derived from an EMBL/GenBank/DDBJ whole genome shotgun (WGS) entry which is preliminary data.</text>
</comment>
<dbReference type="InterPro" id="IPR004113">
    <property type="entry name" value="FAD-bd_oxidored_4_C"/>
</dbReference>
<organism evidence="2">
    <name type="scientific">marine sediment metagenome</name>
    <dbReference type="NCBI Taxonomy" id="412755"/>
    <lineage>
        <taxon>unclassified sequences</taxon>
        <taxon>metagenomes</taxon>
        <taxon>ecological metagenomes</taxon>
    </lineage>
</organism>
<dbReference type="AlphaFoldDB" id="X1ABR6"/>
<feature type="non-terminal residue" evidence="2">
    <location>
        <position position="1"/>
    </location>
</feature>
<dbReference type="GO" id="GO:0003824">
    <property type="term" value="F:catalytic activity"/>
    <property type="evidence" value="ECO:0007669"/>
    <property type="project" value="InterPro"/>
</dbReference>
<accession>X1ABR6</accession>
<feature type="domain" description="FAD-binding oxidoreductase/transferase type 4 C-terminal" evidence="1">
    <location>
        <begin position="2"/>
        <end position="71"/>
    </location>
</feature>
<protein>
    <recommendedName>
        <fullName evidence="1">FAD-binding oxidoreductase/transferase type 4 C-terminal domain-containing protein</fullName>
    </recommendedName>
</protein>
<proteinExistence type="predicted"/>
<dbReference type="Pfam" id="PF02913">
    <property type="entry name" value="FAD-oxidase_C"/>
    <property type="match status" value="1"/>
</dbReference>
<name>X1ABR6_9ZZZZ</name>
<reference evidence="2" key="1">
    <citation type="journal article" date="2014" name="Front. Microbiol.">
        <title>High frequency of phylogenetically diverse reductive dehalogenase-homologous genes in deep subseafloor sedimentary metagenomes.</title>
        <authorList>
            <person name="Kawai M."/>
            <person name="Futagami T."/>
            <person name="Toyoda A."/>
            <person name="Takaki Y."/>
            <person name="Nishi S."/>
            <person name="Hori S."/>
            <person name="Arai W."/>
            <person name="Tsubouchi T."/>
            <person name="Morono Y."/>
            <person name="Uchiyama I."/>
            <person name="Ito T."/>
            <person name="Fujiyama A."/>
            <person name="Inagaki F."/>
            <person name="Takami H."/>
        </authorList>
    </citation>
    <scope>NUCLEOTIDE SEQUENCE</scope>
    <source>
        <strain evidence="2">Expedition CK06-06</strain>
    </source>
</reference>
<evidence type="ECO:0000259" key="1">
    <source>
        <dbReference type="Pfam" id="PF02913"/>
    </source>
</evidence>
<sequence length="95" mass="11058">SFLLPDLDNGFEAMRKIMQEDLNPCLARLYDPIETNSQLFKYHLVTPSSRKKMENQPGSCYLILGFDGKGELVDLLHKWAHDNLHWRWLENLVAA</sequence>
<dbReference type="Gene3D" id="3.30.70.3450">
    <property type="match status" value="1"/>
</dbReference>
<gene>
    <name evidence="2" type="ORF">S01H4_31376</name>
</gene>
<evidence type="ECO:0000313" key="2">
    <source>
        <dbReference type="EMBL" id="GAG79865.1"/>
    </source>
</evidence>
<dbReference type="GO" id="GO:0050660">
    <property type="term" value="F:flavin adenine dinucleotide binding"/>
    <property type="evidence" value="ECO:0007669"/>
    <property type="project" value="InterPro"/>
</dbReference>